<accession>A0A4Y3VWL7</accession>
<feature type="chain" id="PRO_5039217211" description="Secreted protein" evidence="1">
    <location>
        <begin position="22"/>
        <end position="103"/>
    </location>
</feature>
<comment type="caution">
    <text evidence="2">The sequence shown here is derived from an EMBL/GenBank/DDBJ whole genome shotgun (WGS) entry which is preliminary data.</text>
</comment>
<feature type="signal peptide" evidence="1">
    <location>
        <begin position="1"/>
        <end position="21"/>
    </location>
</feature>
<protein>
    <recommendedName>
        <fullName evidence="4">Secreted protein</fullName>
    </recommendedName>
</protein>
<keyword evidence="3" id="KW-1185">Reference proteome</keyword>
<proteinExistence type="predicted"/>
<keyword evidence="1" id="KW-0732">Signal</keyword>
<evidence type="ECO:0000313" key="3">
    <source>
        <dbReference type="Proteomes" id="UP000317881"/>
    </source>
</evidence>
<sequence>MCPLRYVSLMPFVPASIRLTAAALACGAEMGRPRCGSRCAGSLELRAFECVPLCDFPLGPHRKTAGCGLLAITFVHFPGGYGWVRPGECAVAVGAGGAPRVRA</sequence>
<evidence type="ECO:0000256" key="1">
    <source>
        <dbReference type="SAM" id="SignalP"/>
    </source>
</evidence>
<name>A0A4Y3VWL7_9ACTN</name>
<organism evidence="2 3">
    <name type="scientific">Streptomyces spinoverrucosus</name>
    <dbReference type="NCBI Taxonomy" id="284043"/>
    <lineage>
        <taxon>Bacteria</taxon>
        <taxon>Bacillati</taxon>
        <taxon>Actinomycetota</taxon>
        <taxon>Actinomycetes</taxon>
        <taxon>Kitasatosporales</taxon>
        <taxon>Streptomycetaceae</taxon>
        <taxon>Streptomyces</taxon>
    </lineage>
</organism>
<evidence type="ECO:0008006" key="4">
    <source>
        <dbReference type="Google" id="ProtNLM"/>
    </source>
</evidence>
<dbReference type="EMBL" id="BJND01000071">
    <property type="protein sequence ID" value="GEC09406.1"/>
    <property type="molecule type" value="Genomic_DNA"/>
</dbReference>
<gene>
    <name evidence="2" type="ORF">SSP24_70610</name>
</gene>
<evidence type="ECO:0000313" key="2">
    <source>
        <dbReference type="EMBL" id="GEC09406.1"/>
    </source>
</evidence>
<dbReference type="AlphaFoldDB" id="A0A4Y3VWL7"/>
<reference evidence="2 3" key="1">
    <citation type="submission" date="2019-06" db="EMBL/GenBank/DDBJ databases">
        <title>Whole genome shotgun sequence of Streptomyces spinoverrucosus NBRC 14228.</title>
        <authorList>
            <person name="Hosoyama A."/>
            <person name="Uohara A."/>
            <person name="Ohji S."/>
            <person name="Ichikawa N."/>
        </authorList>
    </citation>
    <scope>NUCLEOTIDE SEQUENCE [LARGE SCALE GENOMIC DNA]</scope>
    <source>
        <strain evidence="2 3">NBRC 14228</strain>
    </source>
</reference>
<dbReference type="Proteomes" id="UP000317881">
    <property type="component" value="Unassembled WGS sequence"/>
</dbReference>